<gene>
    <name evidence="8" type="ORF">GSLYS_00005671001</name>
</gene>
<proteinExistence type="inferred from homology"/>
<organism evidence="8 9">
    <name type="scientific">Lymnaea stagnalis</name>
    <name type="common">Great pond snail</name>
    <name type="synonym">Helix stagnalis</name>
    <dbReference type="NCBI Taxonomy" id="6523"/>
    <lineage>
        <taxon>Eukaryota</taxon>
        <taxon>Metazoa</taxon>
        <taxon>Spiralia</taxon>
        <taxon>Lophotrochozoa</taxon>
        <taxon>Mollusca</taxon>
        <taxon>Gastropoda</taxon>
        <taxon>Heterobranchia</taxon>
        <taxon>Euthyneura</taxon>
        <taxon>Panpulmonata</taxon>
        <taxon>Hygrophila</taxon>
        <taxon>Lymnaeoidea</taxon>
        <taxon>Lymnaeidae</taxon>
        <taxon>Lymnaea</taxon>
    </lineage>
</organism>
<evidence type="ECO:0000256" key="1">
    <source>
        <dbReference type="ARBA" id="ARBA00004141"/>
    </source>
</evidence>
<feature type="non-terminal residue" evidence="8">
    <location>
        <position position="1"/>
    </location>
</feature>
<dbReference type="PANTHER" id="PTHR10877:SF194">
    <property type="entry name" value="LOCATION OF VULVA DEFECTIVE 1"/>
    <property type="match status" value="1"/>
</dbReference>
<dbReference type="PANTHER" id="PTHR10877">
    <property type="entry name" value="POLYCYSTIN FAMILY MEMBER"/>
    <property type="match status" value="1"/>
</dbReference>
<comment type="caution">
    <text evidence="8">The sequence shown here is derived from an EMBL/GenBank/DDBJ whole genome shotgun (WGS) entry which is preliminary data.</text>
</comment>
<evidence type="ECO:0000313" key="9">
    <source>
        <dbReference type="Proteomes" id="UP001497497"/>
    </source>
</evidence>
<feature type="transmembrane region" description="Helical" evidence="6">
    <location>
        <begin position="141"/>
        <end position="160"/>
    </location>
</feature>
<protein>
    <recommendedName>
        <fullName evidence="7">Polycystin domain-containing protein</fullName>
    </recommendedName>
</protein>
<dbReference type="InterPro" id="IPR051223">
    <property type="entry name" value="Polycystin"/>
</dbReference>
<evidence type="ECO:0000256" key="6">
    <source>
        <dbReference type="SAM" id="Phobius"/>
    </source>
</evidence>
<evidence type="ECO:0000256" key="3">
    <source>
        <dbReference type="ARBA" id="ARBA00022692"/>
    </source>
</evidence>
<keyword evidence="3 6" id="KW-0812">Transmembrane</keyword>
<name>A0AAV2HHR7_LYMST</name>
<comment type="subcellular location">
    <subcellularLocation>
        <location evidence="1">Membrane</location>
        <topology evidence="1">Multi-pass membrane protein</topology>
    </subcellularLocation>
</comment>
<keyword evidence="4 6" id="KW-1133">Transmembrane helix</keyword>
<evidence type="ECO:0000256" key="2">
    <source>
        <dbReference type="ARBA" id="ARBA00007200"/>
    </source>
</evidence>
<evidence type="ECO:0000313" key="8">
    <source>
        <dbReference type="EMBL" id="CAL1531576.1"/>
    </source>
</evidence>
<evidence type="ECO:0000256" key="5">
    <source>
        <dbReference type="ARBA" id="ARBA00023136"/>
    </source>
</evidence>
<keyword evidence="9" id="KW-1185">Reference proteome</keyword>
<dbReference type="InterPro" id="IPR046791">
    <property type="entry name" value="Polycystin_dom"/>
</dbReference>
<dbReference type="GO" id="GO:0016020">
    <property type="term" value="C:membrane"/>
    <property type="evidence" value="ECO:0007669"/>
    <property type="project" value="UniProtKB-SubCell"/>
</dbReference>
<sequence>KSWSFQSAQSIWGIPIAGSYSLYGGGGYLIAFDQNTINNIINEFEEHKWIDRQTRAVFVEFTIYCPNINHFAYVILLAEFLDTGGILPYSNIYPFNVHHPPGILGAYVQLCEVIGIIFTLVGVLYAIFIFGKKKWAALKDLWFVVDLSAVLVGICTASMLL</sequence>
<evidence type="ECO:0000256" key="4">
    <source>
        <dbReference type="ARBA" id="ARBA00022989"/>
    </source>
</evidence>
<keyword evidence="5 6" id="KW-0472">Membrane</keyword>
<accession>A0AAV2HHR7</accession>
<dbReference type="GO" id="GO:0005262">
    <property type="term" value="F:calcium channel activity"/>
    <property type="evidence" value="ECO:0007669"/>
    <property type="project" value="TreeGrafter"/>
</dbReference>
<dbReference type="AlphaFoldDB" id="A0AAV2HHR7"/>
<reference evidence="8 9" key="1">
    <citation type="submission" date="2024-04" db="EMBL/GenBank/DDBJ databases">
        <authorList>
            <consortium name="Genoscope - CEA"/>
            <person name="William W."/>
        </authorList>
    </citation>
    <scope>NUCLEOTIDE SEQUENCE [LARGE SCALE GENOMIC DNA]</scope>
</reference>
<dbReference type="Proteomes" id="UP001497497">
    <property type="component" value="Unassembled WGS sequence"/>
</dbReference>
<dbReference type="Pfam" id="PF20519">
    <property type="entry name" value="Polycystin_dom"/>
    <property type="match status" value="1"/>
</dbReference>
<dbReference type="EMBL" id="CAXITT010000093">
    <property type="protein sequence ID" value="CAL1531576.1"/>
    <property type="molecule type" value="Genomic_DNA"/>
</dbReference>
<evidence type="ECO:0000259" key="7">
    <source>
        <dbReference type="Pfam" id="PF20519"/>
    </source>
</evidence>
<comment type="similarity">
    <text evidence="2">Belongs to the polycystin family.</text>
</comment>
<feature type="domain" description="Polycystin" evidence="7">
    <location>
        <begin position="2"/>
        <end position="96"/>
    </location>
</feature>
<dbReference type="GO" id="GO:0050982">
    <property type="term" value="P:detection of mechanical stimulus"/>
    <property type="evidence" value="ECO:0007669"/>
    <property type="project" value="TreeGrafter"/>
</dbReference>
<feature type="transmembrane region" description="Helical" evidence="6">
    <location>
        <begin position="104"/>
        <end position="129"/>
    </location>
</feature>